<evidence type="ECO:0000313" key="3">
    <source>
        <dbReference type="EMBL" id="OKL60758.1"/>
    </source>
</evidence>
<organism evidence="3 4">
    <name type="scientific">Talaromyces atroroseus</name>
    <dbReference type="NCBI Taxonomy" id="1441469"/>
    <lineage>
        <taxon>Eukaryota</taxon>
        <taxon>Fungi</taxon>
        <taxon>Dikarya</taxon>
        <taxon>Ascomycota</taxon>
        <taxon>Pezizomycotina</taxon>
        <taxon>Eurotiomycetes</taxon>
        <taxon>Eurotiomycetidae</taxon>
        <taxon>Eurotiales</taxon>
        <taxon>Trichocomaceae</taxon>
        <taxon>Talaromyces</taxon>
        <taxon>Talaromyces sect. Trachyspermi</taxon>
    </lineage>
</organism>
<dbReference type="EMBL" id="LFMY01000005">
    <property type="protein sequence ID" value="OKL60758.1"/>
    <property type="molecule type" value="Genomic_DNA"/>
</dbReference>
<protein>
    <recommendedName>
        <fullName evidence="2">A to I editase domain-containing protein</fullName>
    </recommendedName>
</protein>
<dbReference type="GO" id="GO:0043829">
    <property type="term" value="F:tRNA-specific adenosine-37 deaminase activity"/>
    <property type="evidence" value="ECO:0007669"/>
    <property type="project" value="TreeGrafter"/>
</dbReference>
<dbReference type="InterPro" id="IPR002466">
    <property type="entry name" value="A_deamin"/>
</dbReference>
<evidence type="ECO:0000256" key="1">
    <source>
        <dbReference type="SAM" id="MobiDB-lite"/>
    </source>
</evidence>
<feature type="domain" description="A to I editase" evidence="2">
    <location>
        <begin position="64"/>
        <end position="370"/>
    </location>
</feature>
<comment type="caution">
    <text evidence="3">The sequence shown here is derived from an EMBL/GenBank/DDBJ whole genome shotgun (WGS) entry which is preliminary data.</text>
</comment>
<dbReference type="STRING" id="1441469.A0A1Q5Q9E6"/>
<dbReference type="GO" id="GO:0002100">
    <property type="term" value="P:tRNA wobble adenosine to inosine editing"/>
    <property type="evidence" value="ECO:0007669"/>
    <property type="project" value="InterPro"/>
</dbReference>
<gene>
    <name evidence="3" type="ORF">UA08_04180</name>
</gene>
<feature type="region of interest" description="Disordered" evidence="1">
    <location>
        <begin position="175"/>
        <end position="197"/>
    </location>
</feature>
<dbReference type="OrthoDB" id="10268011at2759"/>
<evidence type="ECO:0000313" key="4">
    <source>
        <dbReference type="Proteomes" id="UP000214365"/>
    </source>
</evidence>
<dbReference type="PROSITE" id="PS50141">
    <property type="entry name" value="A_DEAMIN_EDITASE"/>
    <property type="match status" value="1"/>
</dbReference>
<dbReference type="PANTHER" id="PTHR47803">
    <property type="entry name" value="TRNA-SPECIFIC ADENOSINE DEAMINASE 1"/>
    <property type="match status" value="1"/>
</dbReference>
<dbReference type="Pfam" id="PF02137">
    <property type="entry name" value="A_deamin"/>
    <property type="match status" value="1"/>
</dbReference>
<keyword evidence="4" id="KW-1185">Reference proteome</keyword>
<dbReference type="AlphaFoldDB" id="A0A1Q5Q9E6"/>
<dbReference type="PANTHER" id="PTHR47803:SF1">
    <property type="entry name" value="TRNA-SPECIFIC ADENOSINE DEAMINASE 1"/>
    <property type="match status" value="1"/>
</dbReference>
<sequence length="494" mass="54795">MEGEKNTIPLQTRIAALVHAHFDALPARYKPYTRNDGSKEWIPMSGFVAVRGQNTPAESLTCISLATGARCLAASQIPKCHGLVLHDCHAEVLAIRALNYWLINECLSVLKPEQQDFEKRPFVRRRVENELHNASPPFEICPDINIYMYSTCAPCGDASMELCMAEQEDSTPWVVPPAPAPAPTDDETNDETKEKDQQQILLDGRAYFSVLGVVRRKPSRADAERTLSKSCSDKLALRQVISLLSYPASILIEPTSSAYITALILPEEEISQAGCARAFGGGPTGRMKDLVGRVLPPPQTAASPNTQLEYRFRPFEIMSVPMDTVKVRWPYGKYRSDNTANKTKKASNKPSNLSAVWIASASSLNPYQVCYDVPTAEYKPRVSPQSTAVLECITGGIKQGGQLKSMTLRGASVLSRVKMWNLLHEVIAHVTGEEGKIESSSYAEFKWNFPWLVARSLAMDEAKHVLSPWIPNSGDETWCREEVLALAQEKKKKN</sequence>
<dbReference type="GO" id="GO:0003723">
    <property type="term" value="F:RNA binding"/>
    <property type="evidence" value="ECO:0007669"/>
    <property type="project" value="InterPro"/>
</dbReference>
<dbReference type="InterPro" id="IPR042935">
    <property type="entry name" value="Tad1"/>
</dbReference>
<reference evidence="3 4" key="1">
    <citation type="submission" date="2015-06" db="EMBL/GenBank/DDBJ databases">
        <title>Talaromyces atroroseus IBT 11181 draft genome.</title>
        <authorList>
            <person name="Rasmussen K.B."/>
            <person name="Rasmussen S."/>
            <person name="Petersen B."/>
            <person name="Sicheritz-Ponten T."/>
            <person name="Mortensen U.H."/>
            <person name="Thrane U."/>
        </authorList>
    </citation>
    <scope>NUCLEOTIDE SEQUENCE [LARGE SCALE GENOMIC DNA]</scope>
    <source>
        <strain evidence="3 4">IBT 11181</strain>
    </source>
</reference>
<dbReference type="GeneID" id="31003935"/>
<dbReference type="RefSeq" id="XP_020120879.1">
    <property type="nucleotide sequence ID" value="XM_020266475.1"/>
</dbReference>
<name>A0A1Q5Q9E6_TALAT</name>
<dbReference type="Proteomes" id="UP000214365">
    <property type="component" value="Unassembled WGS sequence"/>
</dbReference>
<evidence type="ECO:0000259" key="2">
    <source>
        <dbReference type="PROSITE" id="PS50141"/>
    </source>
</evidence>
<accession>A0A1Q5Q9E6</accession>
<dbReference type="SMART" id="SM00552">
    <property type="entry name" value="ADEAMc"/>
    <property type="match status" value="1"/>
</dbReference>
<proteinExistence type="predicted"/>